<dbReference type="Proteomes" id="UP000199412">
    <property type="component" value="Unassembled WGS sequence"/>
</dbReference>
<evidence type="ECO:0000256" key="1">
    <source>
        <dbReference type="SAM" id="MobiDB-lite"/>
    </source>
</evidence>
<dbReference type="AlphaFoldDB" id="A0A1G7E4P1"/>
<dbReference type="InterPro" id="IPR035437">
    <property type="entry name" value="SNase_OB-fold_sf"/>
</dbReference>
<feature type="region of interest" description="Disordered" evidence="1">
    <location>
        <begin position="1"/>
        <end position="20"/>
    </location>
</feature>
<dbReference type="GO" id="GO:0004519">
    <property type="term" value="F:endonuclease activity"/>
    <property type="evidence" value="ECO:0007669"/>
    <property type="project" value="UniProtKB-KW"/>
</dbReference>
<keyword evidence="4" id="KW-1185">Reference proteome</keyword>
<keyword evidence="3" id="KW-0378">Hydrolase</keyword>
<evidence type="ECO:0000313" key="4">
    <source>
        <dbReference type="Proteomes" id="UP000199412"/>
    </source>
</evidence>
<name>A0A1G7E4P1_9PROT</name>
<keyword evidence="3" id="KW-0540">Nuclease</keyword>
<dbReference type="RefSeq" id="WP_176793657.1">
    <property type="nucleotide sequence ID" value="NZ_FNAP01000008.1"/>
</dbReference>
<sequence>MGPRPDTAVPAGSEPERRPARDAVRAVGCAVLLLVGGSATPAQADAAGSACIEDGDTLHIDGRRAYGKCRGGQEVVLYGIDAPELEQTCLHDAREWPCGLQAASTLLRLTLDRTVTCEGNSWNRDGALIAVCHVDDVELNHTMVRLGLAVSDGTRYAREEGAARAEHAGMWIGTFERPAEWRAAH</sequence>
<feature type="domain" description="TNase-like" evidence="2">
    <location>
        <begin position="42"/>
        <end position="173"/>
    </location>
</feature>
<keyword evidence="3" id="KW-0255">Endonuclease</keyword>
<evidence type="ECO:0000313" key="3">
    <source>
        <dbReference type="EMBL" id="SDE58436.1"/>
    </source>
</evidence>
<organism evidence="3 4">
    <name type="scientific">Rhodospira trueperi</name>
    <dbReference type="NCBI Taxonomy" id="69960"/>
    <lineage>
        <taxon>Bacteria</taxon>
        <taxon>Pseudomonadati</taxon>
        <taxon>Pseudomonadota</taxon>
        <taxon>Alphaproteobacteria</taxon>
        <taxon>Rhodospirillales</taxon>
        <taxon>Rhodospirillaceae</taxon>
        <taxon>Rhodospira</taxon>
    </lineage>
</organism>
<reference evidence="3 4" key="1">
    <citation type="submission" date="2016-10" db="EMBL/GenBank/DDBJ databases">
        <authorList>
            <person name="de Groot N.N."/>
        </authorList>
    </citation>
    <scope>NUCLEOTIDE SEQUENCE [LARGE SCALE GENOMIC DNA]</scope>
    <source>
        <strain evidence="3 4">ATCC 700224</strain>
    </source>
</reference>
<dbReference type="Pfam" id="PF00565">
    <property type="entry name" value="SNase"/>
    <property type="match status" value="1"/>
</dbReference>
<protein>
    <submittedName>
        <fullName evidence="3">Endonuclease YncB, thermonuclease family</fullName>
    </submittedName>
</protein>
<accession>A0A1G7E4P1</accession>
<dbReference type="SUPFAM" id="SSF50199">
    <property type="entry name" value="Staphylococcal nuclease"/>
    <property type="match status" value="1"/>
</dbReference>
<evidence type="ECO:0000259" key="2">
    <source>
        <dbReference type="SMART" id="SM00318"/>
    </source>
</evidence>
<gene>
    <name evidence="3" type="ORF">SAMN05421720_108163</name>
</gene>
<dbReference type="EMBL" id="FNAP01000008">
    <property type="protein sequence ID" value="SDE58436.1"/>
    <property type="molecule type" value="Genomic_DNA"/>
</dbReference>
<dbReference type="STRING" id="69960.SAMN05421720_108163"/>
<dbReference type="Gene3D" id="2.40.50.90">
    <property type="match status" value="1"/>
</dbReference>
<proteinExistence type="predicted"/>
<dbReference type="InterPro" id="IPR016071">
    <property type="entry name" value="Staphylococal_nuclease_OB-fold"/>
</dbReference>
<dbReference type="SMART" id="SM00318">
    <property type="entry name" value="SNc"/>
    <property type="match status" value="1"/>
</dbReference>